<dbReference type="OrthoDB" id="10377798at2759"/>
<dbReference type="GeneID" id="37059022"/>
<evidence type="ECO:0000313" key="1">
    <source>
        <dbReference type="EMBL" id="PWY63824.1"/>
    </source>
</evidence>
<dbReference type="VEuPathDB" id="FungiDB:BO83DRAFT_456174"/>
<reference evidence="1" key="1">
    <citation type="submission" date="2016-12" db="EMBL/GenBank/DDBJ databases">
        <title>The genomes of Aspergillus section Nigri reveals drivers in fungal speciation.</title>
        <authorList>
            <consortium name="DOE Joint Genome Institute"/>
            <person name="Vesth T.C."/>
            <person name="Nybo J."/>
            <person name="Theobald S."/>
            <person name="Brandl J."/>
            <person name="Frisvad J.C."/>
            <person name="Nielsen K.F."/>
            <person name="Lyhne E.K."/>
            <person name="Kogle M.E."/>
            <person name="Kuo A."/>
            <person name="Riley R."/>
            <person name="Clum A."/>
            <person name="Nolan M."/>
            <person name="Lipzen A."/>
            <person name="Salamov A."/>
            <person name="Henrissat B."/>
            <person name="Wiebenga A."/>
            <person name="De vries R.P."/>
            <person name="Grigoriev I.V."/>
            <person name="Mortensen U.H."/>
            <person name="Andersen M.R."/>
            <person name="Baker S.E."/>
        </authorList>
    </citation>
    <scope>NUCLEOTIDE SEQUENCE</scope>
    <source>
        <strain evidence="1">CBS 122712</strain>
    </source>
</reference>
<gene>
    <name evidence="1" type="ORF">BO83DRAFT_456174</name>
</gene>
<protein>
    <submittedName>
        <fullName evidence="1">Uncharacterized protein</fullName>
    </submittedName>
</protein>
<dbReference type="Proteomes" id="UP000246171">
    <property type="component" value="Unassembled WGS sequence"/>
</dbReference>
<name>A0A317UPD7_ASPEC</name>
<dbReference type="EMBL" id="MSFU01000034">
    <property type="protein sequence ID" value="PWY63824.1"/>
    <property type="molecule type" value="Genomic_DNA"/>
</dbReference>
<accession>A0A317UPD7</accession>
<evidence type="ECO:0000313" key="2">
    <source>
        <dbReference type="Proteomes" id="UP000246171"/>
    </source>
</evidence>
<dbReference type="AlphaFoldDB" id="A0A317UPD7"/>
<comment type="caution">
    <text evidence="1">The sequence shown here is derived from an EMBL/GenBank/DDBJ whole genome shotgun (WGS) entry which is preliminary data.</text>
</comment>
<organism evidence="1 2">
    <name type="scientific">Aspergillus eucalypticola (strain CBS 122712 / IBT 29274)</name>
    <dbReference type="NCBI Taxonomy" id="1448314"/>
    <lineage>
        <taxon>Eukaryota</taxon>
        <taxon>Fungi</taxon>
        <taxon>Dikarya</taxon>
        <taxon>Ascomycota</taxon>
        <taxon>Pezizomycotina</taxon>
        <taxon>Eurotiomycetes</taxon>
        <taxon>Eurotiomycetidae</taxon>
        <taxon>Eurotiales</taxon>
        <taxon>Aspergillaceae</taxon>
        <taxon>Aspergillus</taxon>
        <taxon>Aspergillus subgen. Circumdati</taxon>
    </lineage>
</organism>
<dbReference type="RefSeq" id="XP_025383471.1">
    <property type="nucleotide sequence ID" value="XM_025537060.1"/>
</dbReference>
<keyword evidence="2" id="KW-1185">Reference proteome</keyword>
<proteinExistence type="predicted"/>
<sequence>MCTRIDGALGQSDHPHLINHLTGEGGGERWYGYLSGCISMIESQADVSHWNNYFLGGTSCTNIDVMGDALVYASHVDVRRRGREEQDQTRHWDNLPAYGSEEMRCCLIHMTYVTEGVGCRSIMDLSRQRSSIEVLRTDEGHWRSASFEASGLRCFAIAFVRFWRC</sequence>